<organism evidence="1 2">
    <name type="scientific">Hazenella coriacea</name>
    <dbReference type="NCBI Taxonomy" id="1179467"/>
    <lineage>
        <taxon>Bacteria</taxon>
        <taxon>Bacillati</taxon>
        <taxon>Bacillota</taxon>
        <taxon>Bacilli</taxon>
        <taxon>Bacillales</taxon>
        <taxon>Thermoactinomycetaceae</taxon>
        <taxon>Hazenella</taxon>
    </lineage>
</organism>
<evidence type="ECO:0000313" key="2">
    <source>
        <dbReference type="Proteomes" id="UP000294937"/>
    </source>
</evidence>
<gene>
    <name evidence="1" type="ORF">EDD58_107125</name>
</gene>
<evidence type="ECO:0000313" key="1">
    <source>
        <dbReference type="EMBL" id="TCS93477.1"/>
    </source>
</evidence>
<accession>A0A4V6NZ78</accession>
<dbReference type="Proteomes" id="UP000294937">
    <property type="component" value="Unassembled WGS sequence"/>
</dbReference>
<proteinExistence type="predicted"/>
<dbReference type="AlphaFoldDB" id="A0A4V6NZ78"/>
<name>A0A4V6NZ78_9BACL</name>
<dbReference type="NCBIfam" id="NF033521">
    <property type="entry name" value="lasso_leader_L3"/>
    <property type="match status" value="1"/>
</dbReference>
<dbReference type="RefSeq" id="WP_131925828.1">
    <property type="nucleotide sequence ID" value="NZ_SMAG01000007.1"/>
</dbReference>
<comment type="caution">
    <text evidence="1">The sequence shown here is derived from an EMBL/GenBank/DDBJ whole genome shotgun (WGS) entry which is preliminary data.</text>
</comment>
<dbReference type="EMBL" id="SMAG01000007">
    <property type="protein sequence ID" value="TCS93477.1"/>
    <property type="molecule type" value="Genomic_DNA"/>
</dbReference>
<sequence>MKKDFVKEANQTTYEKPTIFKVGSVVEKTLGDESRDTADLKEYYN</sequence>
<keyword evidence="2" id="KW-1185">Reference proteome</keyword>
<reference evidence="1 2" key="1">
    <citation type="submission" date="2019-03" db="EMBL/GenBank/DDBJ databases">
        <title>Genomic Encyclopedia of Type Strains, Phase IV (KMG-IV): sequencing the most valuable type-strain genomes for metagenomic binning, comparative biology and taxonomic classification.</title>
        <authorList>
            <person name="Goeker M."/>
        </authorList>
    </citation>
    <scope>NUCLEOTIDE SEQUENCE [LARGE SCALE GENOMIC DNA]</scope>
    <source>
        <strain evidence="1 2">DSM 45707</strain>
    </source>
</reference>
<protein>
    <recommendedName>
        <fullName evidence="3">Lasso RiPP family leader peptide-containing protein</fullName>
    </recommendedName>
</protein>
<evidence type="ECO:0008006" key="3">
    <source>
        <dbReference type="Google" id="ProtNLM"/>
    </source>
</evidence>